<organism evidence="2 3">
    <name type="scientific">Chryseobacterium potabilaquae</name>
    <dbReference type="NCBI Taxonomy" id="2675057"/>
    <lineage>
        <taxon>Bacteria</taxon>
        <taxon>Pseudomonadati</taxon>
        <taxon>Bacteroidota</taxon>
        <taxon>Flavobacteriia</taxon>
        <taxon>Flavobacteriales</taxon>
        <taxon>Weeksellaceae</taxon>
        <taxon>Chryseobacterium group</taxon>
        <taxon>Chryseobacterium</taxon>
    </lineage>
</organism>
<feature type="signal peptide" evidence="1">
    <location>
        <begin position="1"/>
        <end position="16"/>
    </location>
</feature>
<name>A0A6N4X4Z9_9FLAO</name>
<dbReference type="AlphaFoldDB" id="A0A6N4X4Z9"/>
<proteinExistence type="predicted"/>
<dbReference type="Proteomes" id="UP000445144">
    <property type="component" value="Unassembled WGS sequence"/>
</dbReference>
<gene>
    <name evidence="2" type="ORF">CHRY9293_02207</name>
</gene>
<keyword evidence="1" id="KW-0732">Signal</keyword>
<feature type="chain" id="PRO_5026841985" evidence="1">
    <location>
        <begin position="17"/>
        <end position="313"/>
    </location>
</feature>
<reference evidence="2 3" key="1">
    <citation type="submission" date="2020-01" db="EMBL/GenBank/DDBJ databases">
        <authorList>
            <person name="Rodrigo-Torres L."/>
            <person name="Arahal R. D."/>
            <person name="Lucena T."/>
        </authorList>
    </citation>
    <scope>NUCLEOTIDE SEQUENCE [LARGE SCALE GENOMIC DNA]</scope>
    <source>
        <strain evidence="2 3">CECT 9293</strain>
    </source>
</reference>
<protein>
    <submittedName>
        <fullName evidence="2">Uncharacterized protein</fullName>
    </submittedName>
</protein>
<evidence type="ECO:0000313" key="2">
    <source>
        <dbReference type="EMBL" id="CAA7196075.1"/>
    </source>
</evidence>
<evidence type="ECO:0000313" key="3">
    <source>
        <dbReference type="Proteomes" id="UP000445144"/>
    </source>
</evidence>
<accession>A0A6N4X4Z9</accession>
<sequence length="313" mass="33854">MKLFFTILFPATMCFAQNGVGINTTNPQGVFHVDPLKNNPSSGNITLSQSKDDFIITEKGAVGIGTHLPDASSILDIQSSNKGLLVPRIALTDRLDATTITSPSKGLIIYNTTNDVTKDIREGLAVNTGAPSAPIWEYIQTKEASKYSLENIFTEQAKNSVYFSVTGTSTSNTNNLFDFSVEIPPNSIDAKLIINYNIPGGPADEVVKPSAYIGTIISKSVDGGNTYTNVTGGSKIPLKVLPSDLLNIEIINGQIIDTVSNTSNVPLIVHYKFNAYVEQFVSSSTPVYYRFNIINEQDNSWGVGAITAQLYLK</sequence>
<evidence type="ECO:0000256" key="1">
    <source>
        <dbReference type="SAM" id="SignalP"/>
    </source>
</evidence>
<dbReference type="RefSeq" id="WP_162032985.1">
    <property type="nucleotide sequence ID" value="NZ_CACVBR010000018.1"/>
</dbReference>
<keyword evidence="3" id="KW-1185">Reference proteome</keyword>
<dbReference type="EMBL" id="CACVBR010000018">
    <property type="protein sequence ID" value="CAA7196075.1"/>
    <property type="molecule type" value="Genomic_DNA"/>
</dbReference>